<dbReference type="EMBL" id="JACEHE010000036">
    <property type="protein sequence ID" value="MBA2950992.1"/>
    <property type="molecule type" value="Genomic_DNA"/>
</dbReference>
<comment type="caution">
    <text evidence="1">The sequence shown here is derived from an EMBL/GenBank/DDBJ whole genome shotgun (WGS) entry which is preliminary data.</text>
</comment>
<accession>A0A7W0DTJ8</accession>
<dbReference type="RefSeq" id="WP_181661918.1">
    <property type="nucleotide sequence ID" value="NZ_JACEHE010000036.1"/>
</dbReference>
<evidence type="ECO:0000313" key="2">
    <source>
        <dbReference type="Proteomes" id="UP000545761"/>
    </source>
</evidence>
<evidence type="ECO:0000313" key="1">
    <source>
        <dbReference type="EMBL" id="MBA2950992.1"/>
    </source>
</evidence>
<gene>
    <name evidence="1" type="ORF">H1D24_35920</name>
</gene>
<dbReference type="Proteomes" id="UP000545761">
    <property type="component" value="Unassembled WGS sequence"/>
</dbReference>
<sequence length="103" mass="11131">MDMPPENLRALELYHQLENLSPAGNDNALLMTVRLPNGQYVGAVRLSCALQPGMSVTCTVLPLGGAPMWFVKEIGLRRDGLPGSMAGCLICCGMTLRTSWILI</sequence>
<proteinExistence type="predicted"/>
<protein>
    <submittedName>
        <fullName evidence="1">Uncharacterized protein</fullName>
    </submittedName>
</protein>
<dbReference type="AlphaFoldDB" id="A0A7W0DTJ8"/>
<reference evidence="1 2" key="1">
    <citation type="submission" date="2020-07" db="EMBL/GenBank/DDBJ databases">
        <title>Streptomyces isolated from Indian soil.</title>
        <authorList>
            <person name="Mandal S."/>
            <person name="Maiti P.K."/>
        </authorList>
    </citation>
    <scope>NUCLEOTIDE SEQUENCE [LARGE SCALE GENOMIC DNA]</scope>
    <source>
        <strain evidence="1 2">PSKA28</strain>
    </source>
</reference>
<organism evidence="1 2">
    <name type="scientific">Streptomyces himalayensis subsp. himalayensis</name>
    <dbReference type="NCBI Taxonomy" id="2756131"/>
    <lineage>
        <taxon>Bacteria</taxon>
        <taxon>Bacillati</taxon>
        <taxon>Actinomycetota</taxon>
        <taxon>Actinomycetes</taxon>
        <taxon>Kitasatosporales</taxon>
        <taxon>Streptomycetaceae</taxon>
        <taxon>Streptomyces</taxon>
        <taxon>Streptomyces himalayensis</taxon>
    </lineage>
</organism>
<name>A0A7W0DTJ8_9ACTN</name>